<gene>
    <name evidence="2" type="ORF">HU200_040670</name>
</gene>
<dbReference type="EMBL" id="JACEFO010001965">
    <property type="protein sequence ID" value="KAF8691523.1"/>
    <property type="molecule type" value="Genomic_DNA"/>
</dbReference>
<reference evidence="2" key="1">
    <citation type="submission" date="2020-07" db="EMBL/GenBank/DDBJ databases">
        <title>Genome sequence and genetic diversity analysis of an under-domesticated orphan crop, white fonio (Digitaria exilis).</title>
        <authorList>
            <person name="Bennetzen J.L."/>
            <person name="Chen S."/>
            <person name="Ma X."/>
            <person name="Wang X."/>
            <person name="Yssel A.E.J."/>
            <person name="Chaluvadi S.R."/>
            <person name="Johnson M."/>
            <person name="Gangashetty P."/>
            <person name="Hamidou F."/>
            <person name="Sanogo M.D."/>
            <person name="Zwaenepoel A."/>
            <person name="Wallace J."/>
            <person name="Van De Peer Y."/>
            <person name="Van Deynze A."/>
        </authorList>
    </citation>
    <scope>NUCLEOTIDE SEQUENCE</scope>
    <source>
        <tissue evidence="2">Leaves</tissue>
    </source>
</reference>
<dbReference type="Proteomes" id="UP000636709">
    <property type="component" value="Unassembled WGS sequence"/>
</dbReference>
<keyword evidence="1" id="KW-0472">Membrane</keyword>
<sequence>MEASAPAAPARVRRRSACSMEQNRHCGVLRFVAWGSRPRGRCGSDSDLEDLLPLPLFGQVLPNHNAVLLASPTSHRHFSTRRAQSLSHRHIPSSHHHHSISTLQLPCGLLLGLAALCLMTFREKNAQDGAPVDLEQFLAPGHSAQTRSARTEVLQVPGTFVELQEKMPRTRVVGINANAKVPVKCPTAFQEAQCNYSIKDDPLAQVSKPVPIARETQPASLSFVHRGLHTPSPAGEPIAMAKPLQQLQVQVRAAITREVKDPADQSRVLGVHEASGRVTGGDQEAGNAAGGFSLLTLIGFLFLTFNSIMAILRSQGDAMAVAFVGFSYADLVALFVCLRMYERARAGSATREWLKVAVWILTTLLTFAFSCKVAAVMPAPVAVLVWLMAFATVAGGFLPTEDSGGRRELSSLPMDTLEYLRSSRDRFTIRAGEIVGYFVCPMAFQPGVIFPASKKSYLDNPVDICFWGYPYDTSSVNTTHPPPTSARLRAHYYHKTVTLDDLIADLNKIIDDLARTIKISESVVPRASRSLSHSRIKERSCNLPAS</sequence>
<dbReference type="InterPro" id="IPR045501">
    <property type="entry name" value="DUF6490"/>
</dbReference>
<keyword evidence="1" id="KW-0812">Transmembrane</keyword>
<feature type="transmembrane region" description="Helical" evidence="1">
    <location>
        <begin position="318"/>
        <end position="341"/>
    </location>
</feature>
<dbReference type="PANTHER" id="PTHR46610">
    <property type="entry name" value="OS05G0181300 PROTEIN"/>
    <property type="match status" value="1"/>
</dbReference>
<proteinExistence type="predicted"/>
<keyword evidence="3" id="KW-1185">Reference proteome</keyword>
<evidence type="ECO:0000256" key="1">
    <source>
        <dbReference type="SAM" id="Phobius"/>
    </source>
</evidence>
<comment type="caution">
    <text evidence="2">The sequence shown here is derived from an EMBL/GenBank/DDBJ whole genome shotgun (WGS) entry which is preliminary data.</text>
</comment>
<organism evidence="2 3">
    <name type="scientific">Digitaria exilis</name>
    <dbReference type="NCBI Taxonomy" id="1010633"/>
    <lineage>
        <taxon>Eukaryota</taxon>
        <taxon>Viridiplantae</taxon>
        <taxon>Streptophyta</taxon>
        <taxon>Embryophyta</taxon>
        <taxon>Tracheophyta</taxon>
        <taxon>Spermatophyta</taxon>
        <taxon>Magnoliopsida</taxon>
        <taxon>Liliopsida</taxon>
        <taxon>Poales</taxon>
        <taxon>Poaceae</taxon>
        <taxon>PACMAD clade</taxon>
        <taxon>Panicoideae</taxon>
        <taxon>Panicodae</taxon>
        <taxon>Paniceae</taxon>
        <taxon>Anthephorinae</taxon>
        <taxon>Digitaria</taxon>
    </lineage>
</organism>
<feature type="transmembrane region" description="Helical" evidence="1">
    <location>
        <begin position="381"/>
        <end position="398"/>
    </location>
</feature>
<evidence type="ECO:0000313" key="3">
    <source>
        <dbReference type="Proteomes" id="UP000636709"/>
    </source>
</evidence>
<protein>
    <submittedName>
        <fullName evidence="2">Uncharacterized protein</fullName>
    </submittedName>
</protein>
<dbReference type="PANTHER" id="PTHR46610:SF27">
    <property type="entry name" value="PGG DOMAIN-CONTAINING PROTEIN"/>
    <property type="match status" value="1"/>
</dbReference>
<accession>A0A835EK74</accession>
<evidence type="ECO:0000313" key="2">
    <source>
        <dbReference type="EMBL" id="KAF8691523.1"/>
    </source>
</evidence>
<dbReference type="AlphaFoldDB" id="A0A835EK74"/>
<keyword evidence="1" id="KW-1133">Transmembrane helix</keyword>
<feature type="transmembrane region" description="Helical" evidence="1">
    <location>
        <begin position="292"/>
        <end position="312"/>
    </location>
</feature>
<name>A0A835EK74_9POAL</name>
<dbReference type="OrthoDB" id="1740076at2759"/>
<dbReference type="Pfam" id="PF20100">
    <property type="entry name" value="DUF6490"/>
    <property type="match status" value="1"/>
</dbReference>
<feature type="transmembrane region" description="Helical" evidence="1">
    <location>
        <begin position="353"/>
        <end position="375"/>
    </location>
</feature>